<evidence type="ECO:0000259" key="2">
    <source>
        <dbReference type="PROSITE" id="PS50966"/>
    </source>
</evidence>
<protein>
    <recommendedName>
        <fullName evidence="2">SWIM-type domain-containing protein</fullName>
    </recommendedName>
</protein>
<feature type="domain" description="SWIM-type" evidence="2">
    <location>
        <begin position="57"/>
        <end position="90"/>
    </location>
</feature>
<keyword evidence="4" id="KW-1185">Reference proteome</keyword>
<keyword evidence="1" id="KW-0862">Zinc</keyword>
<evidence type="ECO:0000256" key="1">
    <source>
        <dbReference type="PROSITE-ProRule" id="PRU00325"/>
    </source>
</evidence>
<dbReference type="InterPro" id="IPR007527">
    <property type="entry name" value="Znf_SWIM"/>
</dbReference>
<name>A0ABS4IVY0_9BACL</name>
<reference evidence="3 4" key="1">
    <citation type="submission" date="2021-03" db="EMBL/GenBank/DDBJ databases">
        <title>Genomic Encyclopedia of Type Strains, Phase IV (KMG-IV): sequencing the most valuable type-strain genomes for metagenomic binning, comparative biology and taxonomic classification.</title>
        <authorList>
            <person name="Goeker M."/>
        </authorList>
    </citation>
    <scope>NUCLEOTIDE SEQUENCE [LARGE SCALE GENOMIC DNA]</scope>
    <source>
        <strain evidence="3 4">DSM 26048</strain>
    </source>
</reference>
<dbReference type="RefSeq" id="WP_209971910.1">
    <property type="nucleotide sequence ID" value="NZ_JAGGLB010000007.1"/>
</dbReference>
<organism evidence="3 4">
    <name type="scientific">Paenibacillus eucommiae</name>
    <dbReference type="NCBI Taxonomy" id="1355755"/>
    <lineage>
        <taxon>Bacteria</taxon>
        <taxon>Bacillati</taxon>
        <taxon>Bacillota</taxon>
        <taxon>Bacilli</taxon>
        <taxon>Bacillales</taxon>
        <taxon>Paenibacillaceae</taxon>
        <taxon>Paenibacillus</taxon>
    </lineage>
</organism>
<dbReference type="EMBL" id="JAGGLB010000007">
    <property type="protein sequence ID" value="MBP1991156.1"/>
    <property type="molecule type" value="Genomic_DNA"/>
</dbReference>
<dbReference type="Proteomes" id="UP001519287">
    <property type="component" value="Unassembled WGS sequence"/>
</dbReference>
<proteinExistence type="predicted"/>
<evidence type="ECO:0000313" key="3">
    <source>
        <dbReference type="EMBL" id="MBP1991156.1"/>
    </source>
</evidence>
<keyword evidence="1" id="KW-0863">Zinc-finger</keyword>
<evidence type="ECO:0000313" key="4">
    <source>
        <dbReference type="Proteomes" id="UP001519287"/>
    </source>
</evidence>
<accession>A0ABS4IVY0</accession>
<comment type="caution">
    <text evidence="3">The sequence shown here is derived from an EMBL/GenBank/DDBJ whole genome shotgun (WGS) entry which is preliminary data.</text>
</comment>
<keyword evidence="1" id="KW-0479">Metal-binding</keyword>
<dbReference type="PROSITE" id="PS50966">
    <property type="entry name" value="ZF_SWIM"/>
    <property type="match status" value="1"/>
</dbReference>
<sequence length="535" mass="63122">MLDFKLDMNVLSTQMQTRFDTKVLYRGWNCYIEGLVDEIRVEERTVLKSIVWENGANSVHIDLKRFSTSSCTCARGPYCRHLAAVLFEACEMLGENPEPLLNPTHLTALSDDLEFSPNSGLTGLDIYKKLIKKSFDKPKDTGTAEQWHSYFEDQYKQLFRRGTDWGTLYSEVMNKLGLIAESWPPLIRGIYLVHLQLFMMKQADAHYRESMRTYYYYDYSFFKPVSQNCMEQLDQVVSEIDPVNAQREFPQQLKAVADFLAAQVFPEPRTTAIDWNSAYRLLWWNLLNLEEWKHSEQVRLQAFLDDTADVEQVRREAVIMAIVHFDIMAGQDQMALERIDRDIMNPDLTGLFAYLQIFKNLGQWDRLALWLKWLLPNMKFKSYGLHSEYFKFWKMLCANKDMQAEYAQSIIYLLPGSYSYYADHLIENESYKEWVDLCLLLELSPNEVNPAELKIVEVNDRKYLLPLYHRAVERYIQEKNRNSYKMAVRLLKKLAVAYKKLKEPVRWSLYITELSKQHSRLRAFQEELRKGKLIV</sequence>
<gene>
    <name evidence="3" type="ORF">J2Z66_002763</name>
</gene>
<dbReference type="Pfam" id="PF04434">
    <property type="entry name" value="SWIM"/>
    <property type="match status" value="1"/>
</dbReference>